<sequence>MKSNRLTAVSASRAASDPSLNGASACRLAFSSGFPSYTMSSVSNLRSLSGRIVGGVWWFFTLIIISSYTANLAAFLTVERMVSPIESAEDLAKQTDIAYGTLDSGSTKEFFRRSKIAVYEKMWSYMKSAEPTVFTKTTAEGVARVRKSKGKYAFLLESTMNEYTEQRKPCDTMKVGGNLDSKGYGVATPKGSQLRSAVNLAVLKLNEQGLLDKLKNKWWYDKGECGSGGGGEKVSHYVNQRGTPVNLAVLKLSESGILDKLKNKWWYDKGECGPKDSGSKDKSSQALSLSNVAGVFYILVGGLGLAMLVALIEFCYKSRNEAKRMKVEQSERRPSSSPLPSPVPLPSPHPSPGPSPTHSTQSLATYREGYNVYATEGLTFTEAMRNKARLSITGSVGENGRVLTPDCPKAVHSGPSLRQSSGLALVSSDLP</sequence>
<evidence type="ECO:0000313" key="15">
    <source>
        <dbReference type="Proteomes" id="UP000830375"/>
    </source>
</evidence>
<evidence type="ECO:0000256" key="10">
    <source>
        <dbReference type="ARBA" id="ARBA00023303"/>
    </source>
</evidence>
<keyword evidence="7 14" id="KW-0675">Receptor</keyword>
<keyword evidence="10" id="KW-0407">Ion channel</keyword>
<keyword evidence="4 12" id="KW-1133">Transmembrane helix</keyword>
<evidence type="ECO:0000256" key="2">
    <source>
        <dbReference type="ARBA" id="ARBA00022448"/>
    </source>
</evidence>
<feature type="region of interest" description="Disordered" evidence="11">
    <location>
        <begin position="325"/>
        <end position="361"/>
    </location>
</feature>
<accession>A0ABQ8LL41</accession>
<dbReference type="SMART" id="SM00079">
    <property type="entry name" value="PBPe"/>
    <property type="match status" value="1"/>
</dbReference>
<comment type="caution">
    <text evidence="14">The sequence shown here is derived from an EMBL/GenBank/DDBJ whole genome shotgun (WGS) entry which is preliminary data.</text>
</comment>
<feature type="region of interest" description="Disordered" evidence="11">
    <location>
        <begin position="407"/>
        <end position="431"/>
    </location>
</feature>
<feature type="transmembrane region" description="Helical" evidence="12">
    <location>
        <begin position="294"/>
        <end position="316"/>
    </location>
</feature>
<keyword evidence="15" id="KW-1185">Reference proteome</keyword>
<keyword evidence="3 12" id="KW-0812">Transmembrane</keyword>
<dbReference type="InterPro" id="IPR015683">
    <property type="entry name" value="Ionotropic_Glu_rcpt"/>
</dbReference>
<evidence type="ECO:0000259" key="13">
    <source>
        <dbReference type="SMART" id="SM00079"/>
    </source>
</evidence>
<dbReference type="SUPFAM" id="SSF53850">
    <property type="entry name" value="Periplasmic binding protein-like II"/>
    <property type="match status" value="1"/>
</dbReference>
<feature type="transmembrane region" description="Helical" evidence="12">
    <location>
        <begin position="56"/>
        <end position="78"/>
    </location>
</feature>
<dbReference type="PANTHER" id="PTHR18966">
    <property type="entry name" value="IONOTROPIC GLUTAMATE RECEPTOR"/>
    <property type="match status" value="1"/>
</dbReference>
<keyword evidence="2" id="KW-0813">Transport</keyword>
<evidence type="ECO:0000256" key="6">
    <source>
        <dbReference type="ARBA" id="ARBA00023136"/>
    </source>
</evidence>
<gene>
    <name evidence="14" type="ORF">H4Q32_019456</name>
</gene>
<protein>
    <submittedName>
        <fullName evidence="14">Glutamate receptor 4</fullName>
    </submittedName>
</protein>
<keyword evidence="5" id="KW-0406">Ion transport</keyword>
<evidence type="ECO:0000256" key="12">
    <source>
        <dbReference type="SAM" id="Phobius"/>
    </source>
</evidence>
<evidence type="ECO:0000256" key="11">
    <source>
        <dbReference type="SAM" id="MobiDB-lite"/>
    </source>
</evidence>
<keyword evidence="8" id="KW-0325">Glycoprotein</keyword>
<dbReference type="Pfam" id="PF00060">
    <property type="entry name" value="Lig_chan"/>
    <property type="match status" value="1"/>
</dbReference>
<proteinExistence type="predicted"/>
<evidence type="ECO:0000256" key="8">
    <source>
        <dbReference type="ARBA" id="ARBA00023180"/>
    </source>
</evidence>
<evidence type="ECO:0000256" key="4">
    <source>
        <dbReference type="ARBA" id="ARBA00022989"/>
    </source>
</evidence>
<keyword evidence="9" id="KW-1071">Ligand-gated ion channel</keyword>
<name>A0ABQ8LL41_LABRO</name>
<dbReference type="EMBL" id="JACTAM010000021">
    <property type="protein sequence ID" value="KAI2651382.1"/>
    <property type="molecule type" value="Genomic_DNA"/>
</dbReference>
<dbReference type="Proteomes" id="UP000830375">
    <property type="component" value="Unassembled WGS sequence"/>
</dbReference>
<reference evidence="14 15" key="1">
    <citation type="submission" date="2022-01" db="EMBL/GenBank/DDBJ databases">
        <title>A high-quality chromosome-level genome assembly of rohu carp, Labeo rohita.</title>
        <authorList>
            <person name="Arick M.A. II"/>
            <person name="Hsu C.-Y."/>
            <person name="Magbanua Z."/>
            <person name="Pechanova O."/>
            <person name="Grover C."/>
            <person name="Miller E."/>
            <person name="Thrash A."/>
            <person name="Ezzel L."/>
            <person name="Alam S."/>
            <person name="Benzie J."/>
            <person name="Hamilton M."/>
            <person name="Karsi A."/>
            <person name="Lawrence M.L."/>
            <person name="Peterson D.G."/>
        </authorList>
    </citation>
    <scope>NUCLEOTIDE SEQUENCE [LARGE SCALE GENOMIC DNA]</scope>
    <source>
        <strain evidence="15">BAU-BD-2019</strain>
        <tissue evidence="14">Blood</tissue>
    </source>
</reference>
<organism evidence="14 15">
    <name type="scientific">Labeo rohita</name>
    <name type="common">Indian major carp</name>
    <name type="synonym">Cyprinus rohita</name>
    <dbReference type="NCBI Taxonomy" id="84645"/>
    <lineage>
        <taxon>Eukaryota</taxon>
        <taxon>Metazoa</taxon>
        <taxon>Chordata</taxon>
        <taxon>Craniata</taxon>
        <taxon>Vertebrata</taxon>
        <taxon>Euteleostomi</taxon>
        <taxon>Actinopterygii</taxon>
        <taxon>Neopterygii</taxon>
        <taxon>Teleostei</taxon>
        <taxon>Ostariophysi</taxon>
        <taxon>Cypriniformes</taxon>
        <taxon>Cyprinidae</taxon>
        <taxon>Labeoninae</taxon>
        <taxon>Labeonini</taxon>
        <taxon>Labeo</taxon>
    </lineage>
</organism>
<evidence type="ECO:0000256" key="5">
    <source>
        <dbReference type="ARBA" id="ARBA00023065"/>
    </source>
</evidence>
<feature type="compositionally biased region" description="Basic and acidic residues" evidence="11">
    <location>
        <begin position="325"/>
        <end position="334"/>
    </location>
</feature>
<dbReference type="InterPro" id="IPR001320">
    <property type="entry name" value="Iontro_rcpt_C"/>
</dbReference>
<comment type="subcellular location">
    <subcellularLocation>
        <location evidence="1">Membrane</location>
        <topology evidence="1">Multi-pass membrane protein</topology>
    </subcellularLocation>
</comment>
<keyword evidence="6 12" id="KW-0472">Membrane</keyword>
<dbReference type="Gene3D" id="1.10.287.70">
    <property type="match status" value="1"/>
</dbReference>
<evidence type="ECO:0000256" key="1">
    <source>
        <dbReference type="ARBA" id="ARBA00004141"/>
    </source>
</evidence>
<feature type="domain" description="Ionotropic glutamate receptor C-terminal" evidence="13">
    <location>
        <begin position="5"/>
        <end position="221"/>
    </location>
</feature>
<feature type="compositionally biased region" description="Pro residues" evidence="11">
    <location>
        <begin position="337"/>
        <end position="355"/>
    </location>
</feature>
<evidence type="ECO:0000313" key="14">
    <source>
        <dbReference type="EMBL" id="KAI2651382.1"/>
    </source>
</evidence>
<evidence type="ECO:0000256" key="9">
    <source>
        <dbReference type="ARBA" id="ARBA00023286"/>
    </source>
</evidence>
<evidence type="ECO:0000256" key="7">
    <source>
        <dbReference type="ARBA" id="ARBA00023170"/>
    </source>
</evidence>
<dbReference type="Gene3D" id="3.40.190.10">
    <property type="entry name" value="Periplasmic binding protein-like II"/>
    <property type="match status" value="3"/>
</dbReference>
<evidence type="ECO:0000256" key="3">
    <source>
        <dbReference type="ARBA" id="ARBA00022692"/>
    </source>
</evidence>